<comment type="subcellular location">
    <subcellularLocation>
        <location evidence="1">Membrane</location>
        <topology evidence="1">Multi-pass membrane protein</topology>
    </subcellularLocation>
</comment>
<dbReference type="Pfam" id="PF13564">
    <property type="entry name" value="DoxX_2"/>
    <property type="match status" value="1"/>
</dbReference>
<dbReference type="STRING" id="1123269.NX02_18530"/>
<dbReference type="Proteomes" id="UP000018851">
    <property type="component" value="Chromosome"/>
</dbReference>
<reference evidence="6 7" key="1">
    <citation type="submission" date="2013-07" db="EMBL/GenBank/DDBJ databases">
        <title>Completed genome of Sphingomonas sanxanigenens NX02.</title>
        <authorList>
            <person name="Ma T."/>
            <person name="Huang H."/>
            <person name="Wu M."/>
            <person name="Li X."/>
            <person name="Li G."/>
        </authorList>
    </citation>
    <scope>NUCLEOTIDE SEQUENCE [LARGE SCALE GENOMIC DNA]</scope>
    <source>
        <strain evidence="6 7">NX02</strain>
    </source>
</reference>
<evidence type="ECO:0000256" key="2">
    <source>
        <dbReference type="ARBA" id="ARBA00022692"/>
    </source>
</evidence>
<name>W0AI88_9SPHN</name>
<dbReference type="RefSeq" id="WP_025293551.1">
    <property type="nucleotide sequence ID" value="NZ_CP006644.1"/>
</dbReference>
<feature type="transmembrane region" description="Helical" evidence="5">
    <location>
        <begin position="97"/>
        <end position="115"/>
    </location>
</feature>
<dbReference type="eggNOG" id="ENOG5033UQW">
    <property type="taxonomic scope" value="Bacteria"/>
</dbReference>
<gene>
    <name evidence="6" type="ORF">NX02_18530</name>
</gene>
<keyword evidence="7" id="KW-1185">Reference proteome</keyword>
<sequence length="133" mass="13694">MIHGFAPAMGRALVLLVSGLLALDGLLQFISPPFMVEGMMHAGFAADAGPRLAFVTLGCAILLAIPATAPLGAVLVTGFLGGAIAIHFRLGEIGSPPQLICLLLGVAAWTGLYLADPRLQRLIVAEDARVPLA</sequence>
<evidence type="ECO:0000256" key="3">
    <source>
        <dbReference type="ARBA" id="ARBA00022989"/>
    </source>
</evidence>
<dbReference type="GO" id="GO:0016020">
    <property type="term" value="C:membrane"/>
    <property type="evidence" value="ECO:0007669"/>
    <property type="project" value="UniProtKB-SubCell"/>
</dbReference>
<dbReference type="KEGG" id="ssan:NX02_18530"/>
<organism evidence="6 7">
    <name type="scientific">Sphingomonas sanxanigenens DSM 19645 = NX02</name>
    <dbReference type="NCBI Taxonomy" id="1123269"/>
    <lineage>
        <taxon>Bacteria</taxon>
        <taxon>Pseudomonadati</taxon>
        <taxon>Pseudomonadota</taxon>
        <taxon>Alphaproteobacteria</taxon>
        <taxon>Sphingomonadales</taxon>
        <taxon>Sphingomonadaceae</taxon>
        <taxon>Sphingomonas</taxon>
    </lineage>
</organism>
<dbReference type="AlphaFoldDB" id="W0AI88"/>
<evidence type="ECO:0000313" key="7">
    <source>
        <dbReference type="Proteomes" id="UP000018851"/>
    </source>
</evidence>
<dbReference type="PATRIC" id="fig|1123269.5.peg.3628"/>
<evidence type="ECO:0008006" key="8">
    <source>
        <dbReference type="Google" id="ProtNLM"/>
    </source>
</evidence>
<evidence type="ECO:0000256" key="5">
    <source>
        <dbReference type="SAM" id="Phobius"/>
    </source>
</evidence>
<dbReference type="HOGENOM" id="CLU_120475_1_0_5"/>
<feature type="transmembrane region" description="Helical" evidence="5">
    <location>
        <begin position="52"/>
        <end position="85"/>
    </location>
</feature>
<evidence type="ECO:0000256" key="1">
    <source>
        <dbReference type="ARBA" id="ARBA00004141"/>
    </source>
</evidence>
<keyword evidence="2 5" id="KW-0812">Transmembrane</keyword>
<dbReference type="EMBL" id="CP006644">
    <property type="protein sequence ID" value="AHE55375.1"/>
    <property type="molecule type" value="Genomic_DNA"/>
</dbReference>
<evidence type="ECO:0000313" key="6">
    <source>
        <dbReference type="EMBL" id="AHE55375.1"/>
    </source>
</evidence>
<evidence type="ECO:0000256" key="4">
    <source>
        <dbReference type="ARBA" id="ARBA00023136"/>
    </source>
</evidence>
<protein>
    <recommendedName>
        <fullName evidence="8">DoxX family protein</fullName>
    </recommendedName>
</protein>
<dbReference type="InterPro" id="IPR032808">
    <property type="entry name" value="DoxX"/>
</dbReference>
<proteinExistence type="predicted"/>
<keyword evidence="3 5" id="KW-1133">Transmembrane helix</keyword>
<keyword evidence="4 5" id="KW-0472">Membrane</keyword>
<accession>W0AI88</accession>